<dbReference type="OrthoDB" id="2905328at2"/>
<dbReference type="CDD" id="cd06464">
    <property type="entry name" value="ACD_sHsps-like"/>
    <property type="match status" value="1"/>
</dbReference>
<evidence type="ECO:0000313" key="2">
    <source>
        <dbReference type="Proteomes" id="UP000441354"/>
    </source>
</evidence>
<reference evidence="1 2" key="1">
    <citation type="journal article" date="2014" name="Arch. Microbiol.">
        <title>Bacillus mesophilum sp. nov., strain IITR-54T, a novel 4-chlorobiphenyl dechlorinating bacterium.</title>
        <authorList>
            <person name="Manickam N."/>
            <person name="Singh N.K."/>
            <person name="Bajaj A."/>
            <person name="Kumar R.M."/>
            <person name="Kaur G."/>
            <person name="Kaur N."/>
            <person name="Bala M."/>
            <person name="Kumar A."/>
            <person name="Mayilraj S."/>
        </authorList>
    </citation>
    <scope>NUCLEOTIDE SEQUENCE [LARGE SCALE GENOMIC DNA]</scope>
    <source>
        <strain evidence="1 2">IITR-54</strain>
    </source>
</reference>
<keyword evidence="2" id="KW-1185">Reference proteome</keyword>
<organism evidence="1 2">
    <name type="scientific">Bacillus mesophilum</name>
    <dbReference type="NCBI Taxonomy" id="1071718"/>
    <lineage>
        <taxon>Bacteria</taxon>
        <taxon>Bacillati</taxon>
        <taxon>Bacillota</taxon>
        <taxon>Bacilli</taxon>
        <taxon>Bacillales</taxon>
        <taxon>Bacillaceae</taxon>
        <taxon>Bacillus</taxon>
    </lineage>
</organism>
<gene>
    <name evidence="1" type="ORF">F7732_05410</name>
</gene>
<dbReference type="AlphaFoldDB" id="A0A7V7RNF5"/>
<proteinExistence type="predicted"/>
<comment type="caution">
    <text evidence="1">The sequence shown here is derived from an EMBL/GenBank/DDBJ whole genome shotgun (WGS) entry which is preliminary data.</text>
</comment>
<name>A0A7V7RNF5_9BACI</name>
<dbReference type="EMBL" id="WBOT01000002">
    <property type="protein sequence ID" value="KAB2333532.1"/>
    <property type="molecule type" value="Genomic_DNA"/>
</dbReference>
<accession>A0A7V7RNF5</accession>
<dbReference type="Gene3D" id="2.60.40.790">
    <property type="match status" value="1"/>
</dbReference>
<sequence>MFPWNLFPFNKEMKNNFQDFKKMKPEEINKYVHNIMGNVFPQQSNGMPNFTDIFGGLNPENAESKNDQKSAQLNTSVFETHDDVYVKVFIEDEGWLHQMRLYHTSNQMIIEAIPASEDKTTITLPAAVKRKGSKANYQDGILEIKLPKNAEAQFSEIEFTKHE</sequence>
<protein>
    <submittedName>
        <fullName evidence="1">Hsp20/alpha crystallin family protein</fullName>
    </submittedName>
</protein>
<dbReference type="SUPFAM" id="SSF49764">
    <property type="entry name" value="HSP20-like chaperones"/>
    <property type="match status" value="1"/>
</dbReference>
<dbReference type="InterPro" id="IPR008978">
    <property type="entry name" value="HSP20-like_chaperone"/>
</dbReference>
<dbReference type="Proteomes" id="UP000441354">
    <property type="component" value="Unassembled WGS sequence"/>
</dbReference>
<evidence type="ECO:0000313" key="1">
    <source>
        <dbReference type="EMBL" id="KAB2333532.1"/>
    </source>
</evidence>
<dbReference type="RefSeq" id="WP_151572837.1">
    <property type="nucleotide sequence ID" value="NZ_WBOT01000002.1"/>
</dbReference>